<evidence type="ECO:0000256" key="1">
    <source>
        <dbReference type="ARBA" id="ARBA00004429"/>
    </source>
</evidence>
<evidence type="ECO:0000259" key="16">
    <source>
        <dbReference type="Pfam" id="PF14849"/>
    </source>
</evidence>
<dbReference type="PANTHER" id="PTHR12428:SF65">
    <property type="entry name" value="CYTOCHROME C OXIDASE ASSEMBLY PROTEIN COX18, MITOCHONDRIAL"/>
    <property type="match status" value="1"/>
</dbReference>
<dbReference type="InterPro" id="IPR001708">
    <property type="entry name" value="YidC/ALB3/OXA1/COX18"/>
</dbReference>
<dbReference type="CDD" id="cd20070">
    <property type="entry name" value="5TM_YidC_Alb3"/>
    <property type="match status" value="1"/>
</dbReference>
<evidence type="ECO:0000256" key="4">
    <source>
        <dbReference type="ARBA" id="ARBA00022448"/>
    </source>
</evidence>
<feature type="transmembrane region" description="Helical" evidence="13">
    <location>
        <begin position="430"/>
        <end position="455"/>
    </location>
</feature>
<dbReference type="PANTHER" id="PTHR12428">
    <property type="entry name" value="OXA1"/>
    <property type="match status" value="1"/>
</dbReference>
<keyword evidence="7 13" id="KW-0653">Protein transport</keyword>
<evidence type="ECO:0000313" key="18">
    <source>
        <dbReference type="Proteomes" id="UP000400981"/>
    </source>
</evidence>
<dbReference type="InterPro" id="IPR028053">
    <property type="entry name" value="Membr_insert_YidC_N"/>
</dbReference>
<feature type="region of interest" description="Disordered" evidence="14">
    <location>
        <begin position="38"/>
        <end position="78"/>
    </location>
</feature>
<keyword evidence="18" id="KW-1185">Reference proteome</keyword>
<evidence type="ECO:0000256" key="6">
    <source>
        <dbReference type="ARBA" id="ARBA00022692"/>
    </source>
</evidence>
<dbReference type="NCBIfam" id="TIGR03592">
    <property type="entry name" value="yidC_oxa1_cterm"/>
    <property type="match status" value="1"/>
</dbReference>
<keyword evidence="10 13" id="KW-0143">Chaperone</keyword>
<dbReference type="Pfam" id="PF02096">
    <property type="entry name" value="60KD_IMP"/>
    <property type="match status" value="1"/>
</dbReference>
<dbReference type="InterPro" id="IPR047196">
    <property type="entry name" value="YidC_ALB_C"/>
</dbReference>
<organism evidence="17 18">
    <name type="scientific">Pandoraea eparura</name>
    <dbReference type="NCBI Taxonomy" id="2508291"/>
    <lineage>
        <taxon>Bacteria</taxon>
        <taxon>Pseudomonadati</taxon>
        <taxon>Pseudomonadota</taxon>
        <taxon>Betaproteobacteria</taxon>
        <taxon>Burkholderiales</taxon>
        <taxon>Burkholderiaceae</taxon>
        <taxon>Pandoraea</taxon>
    </lineage>
</organism>
<dbReference type="HAMAP" id="MF_01810">
    <property type="entry name" value="YidC_type1"/>
    <property type="match status" value="1"/>
</dbReference>
<keyword evidence="9 13" id="KW-0472">Membrane</keyword>
<evidence type="ECO:0000256" key="11">
    <source>
        <dbReference type="ARBA" id="ARBA00033245"/>
    </source>
</evidence>
<comment type="similarity">
    <text evidence="2 13">Belongs to the OXA1/ALB3/YidC family. Type 1 subfamily.</text>
</comment>
<comment type="subunit">
    <text evidence="13">Interacts with the Sec translocase complex via SecD. Specifically interacts with transmembrane segments of nascent integral membrane proteins during membrane integration.</text>
</comment>
<evidence type="ECO:0000256" key="10">
    <source>
        <dbReference type="ARBA" id="ARBA00023186"/>
    </source>
</evidence>
<dbReference type="NCBIfam" id="TIGR03593">
    <property type="entry name" value="yidC_nterm"/>
    <property type="match status" value="1"/>
</dbReference>
<dbReference type="NCBIfam" id="NF002352">
    <property type="entry name" value="PRK01318.1-3"/>
    <property type="match status" value="1"/>
</dbReference>
<keyword evidence="4 13" id="KW-0813">Transport</keyword>
<evidence type="ECO:0000313" key="17">
    <source>
        <dbReference type="EMBL" id="VVE43786.1"/>
    </source>
</evidence>
<dbReference type="Pfam" id="PF14849">
    <property type="entry name" value="YidC_periplas"/>
    <property type="match status" value="1"/>
</dbReference>
<evidence type="ECO:0000256" key="12">
    <source>
        <dbReference type="ARBA" id="ARBA00033342"/>
    </source>
</evidence>
<dbReference type="GO" id="GO:0051205">
    <property type="term" value="P:protein insertion into membrane"/>
    <property type="evidence" value="ECO:0007669"/>
    <property type="project" value="TreeGrafter"/>
</dbReference>
<evidence type="ECO:0000256" key="2">
    <source>
        <dbReference type="ARBA" id="ARBA00010527"/>
    </source>
</evidence>
<keyword evidence="6 13" id="KW-0812">Transmembrane</keyword>
<keyword evidence="8 13" id="KW-1133">Transmembrane helix</keyword>
<comment type="function">
    <text evidence="13">Required for the insertion and/or proper folding and/or complex formation of integral membrane proteins into the membrane. Involved in integration of membrane proteins that insert both dependently and independently of the Sec translocase complex, as well as at least some lipoproteins. Aids folding of multispanning membrane proteins.</text>
</comment>
<sequence length="554" mass="61186">MDIKRTVLWVIFALSVVMLFDNWQRANGHSSLFFPTPEVSTPAAKGGSPTPANDLPQGANAAAAGSAPGNAPGTTPAAAAAQQVHITTDVYDASISTQGGTVSFLALKQWPDATEADKHVVLFDNTPSQQYYARSGLIGGDFPNHNDIFTQVPGPTTMTGDTLTVKFESPVKGGLQLVRAYTFHRGSYVIDVSNTIVNKSDAAIQPTLYMELVRDGREISGAKFSHTFTGPTVYSSDEKFQKITFSDIDKDKAKYVKQSSDGWIGMVQHYFATAWIPKEGAKRDNYIGKLDNGLYRVGVKEALASIPAGGSETVDARLFAGPQEEHMLEQIAPGLELTKDYGYFTILAKPLFWLLSKLHALIGNWGWAIIAVTVIIKLVFFPLSAASYKSMARMKEITPRMQALRERYKSDPQKMNAALMELYKTEKVNPFGGCIPIVIQIPVFISLYWVLLSSVEMRGAPWLGWIHDLSTQDPYYILPVLMAVSMFIQTRLNPTPPDPMQAKMMMFMPLIFSFMFLFLPSGLVLYYVVNNSLSIAQQWSINRMLGAKKEKKAA</sequence>
<comment type="caution">
    <text evidence="13">Lacks conserved residue(s) required for the propagation of feature annotation.</text>
</comment>
<dbReference type="EMBL" id="CABPSH010000016">
    <property type="protein sequence ID" value="VVE43786.1"/>
    <property type="molecule type" value="Genomic_DNA"/>
</dbReference>
<dbReference type="PRINTS" id="PR01900">
    <property type="entry name" value="YIDCPROTEIN"/>
</dbReference>
<reference evidence="17 18" key="1">
    <citation type="submission" date="2019-08" db="EMBL/GenBank/DDBJ databases">
        <authorList>
            <person name="Peeters C."/>
        </authorList>
    </citation>
    <scope>NUCLEOTIDE SEQUENCE [LARGE SCALE GENOMIC DNA]</scope>
    <source>
        <strain evidence="17 18">LMG 31012</strain>
    </source>
</reference>
<dbReference type="NCBIfam" id="NF002353">
    <property type="entry name" value="PRK01318.1-4"/>
    <property type="match status" value="1"/>
</dbReference>
<dbReference type="Proteomes" id="UP000400981">
    <property type="component" value="Unassembled WGS sequence"/>
</dbReference>
<dbReference type="InterPro" id="IPR038221">
    <property type="entry name" value="YidC_periplasmic_sf"/>
</dbReference>
<name>A0A5E4Y551_9BURK</name>
<gene>
    <name evidence="13" type="primary">yidC</name>
    <name evidence="17" type="ORF">PEP31012_04325</name>
</gene>
<dbReference type="AlphaFoldDB" id="A0A5E4Y551"/>
<evidence type="ECO:0000256" key="14">
    <source>
        <dbReference type="SAM" id="MobiDB-lite"/>
    </source>
</evidence>
<feature type="transmembrane region" description="Helical" evidence="13">
    <location>
        <begin position="365"/>
        <end position="385"/>
    </location>
</feature>
<evidence type="ECO:0000256" key="5">
    <source>
        <dbReference type="ARBA" id="ARBA00022475"/>
    </source>
</evidence>
<evidence type="ECO:0000259" key="15">
    <source>
        <dbReference type="Pfam" id="PF02096"/>
    </source>
</evidence>
<dbReference type="GO" id="GO:0005886">
    <property type="term" value="C:plasma membrane"/>
    <property type="evidence" value="ECO:0007669"/>
    <property type="project" value="UniProtKB-SubCell"/>
</dbReference>
<dbReference type="OrthoDB" id="9780552at2"/>
<feature type="transmembrane region" description="Helical" evidence="13">
    <location>
        <begin position="504"/>
        <end position="529"/>
    </location>
</feature>
<dbReference type="CDD" id="cd19961">
    <property type="entry name" value="EcYidC-like_peri"/>
    <property type="match status" value="1"/>
</dbReference>
<dbReference type="Gene3D" id="2.70.98.90">
    <property type="match status" value="1"/>
</dbReference>
<feature type="domain" description="Membrane insertase YidC N-terminal" evidence="16">
    <location>
        <begin position="84"/>
        <end position="354"/>
    </location>
</feature>
<accession>A0A5E4Y551</accession>
<evidence type="ECO:0000256" key="13">
    <source>
        <dbReference type="HAMAP-Rule" id="MF_01810"/>
    </source>
</evidence>
<feature type="domain" description="Membrane insertase YidC/Oxa/ALB C-terminal" evidence="15">
    <location>
        <begin position="365"/>
        <end position="543"/>
    </location>
</feature>
<dbReference type="RefSeq" id="WP_150591337.1">
    <property type="nucleotide sequence ID" value="NZ_CABPSH010000016.1"/>
</dbReference>
<protein>
    <recommendedName>
        <fullName evidence="3 13">Membrane protein insertase YidC</fullName>
    </recommendedName>
    <alternativeName>
        <fullName evidence="12 13">Foldase YidC</fullName>
    </alternativeName>
    <alternativeName>
        <fullName evidence="11 13">Membrane integrase YidC</fullName>
    </alternativeName>
    <alternativeName>
        <fullName evidence="13">Membrane protein YidC</fullName>
    </alternativeName>
</protein>
<evidence type="ECO:0000256" key="8">
    <source>
        <dbReference type="ARBA" id="ARBA00022989"/>
    </source>
</evidence>
<dbReference type="InterPro" id="IPR019998">
    <property type="entry name" value="Membr_insert_YidC"/>
</dbReference>
<dbReference type="PRINTS" id="PR00701">
    <property type="entry name" value="60KDINNERMP"/>
</dbReference>
<dbReference type="GO" id="GO:0032977">
    <property type="term" value="F:membrane insertase activity"/>
    <property type="evidence" value="ECO:0007669"/>
    <property type="project" value="InterPro"/>
</dbReference>
<dbReference type="GO" id="GO:0015031">
    <property type="term" value="P:protein transport"/>
    <property type="evidence" value="ECO:0007669"/>
    <property type="project" value="UniProtKB-KW"/>
</dbReference>
<evidence type="ECO:0000256" key="7">
    <source>
        <dbReference type="ARBA" id="ARBA00022927"/>
    </source>
</evidence>
<evidence type="ECO:0000256" key="9">
    <source>
        <dbReference type="ARBA" id="ARBA00023136"/>
    </source>
</evidence>
<proteinExistence type="inferred from homology"/>
<feature type="compositionally biased region" description="Low complexity" evidence="14">
    <location>
        <begin position="56"/>
        <end position="78"/>
    </location>
</feature>
<comment type="subcellular location">
    <subcellularLocation>
        <location evidence="1">Cell inner membrane</location>
        <topology evidence="1">Multi-pass membrane protein</topology>
    </subcellularLocation>
    <subcellularLocation>
        <location evidence="13">Cell membrane</location>
        <topology evidence="13">Multi-pass membrane protein</topology>
    </subcellularLocation>
</comment>
<keyword evidence="5 13" id="KW-1003">Cell membrane</keyword>
<dbReference type="InterPro" id="IPR028055">
    <property type="entry name" value="YidC/Oxa/ALB_C"/>
</dbReference>
<evidence type="ECO:0000256" key="3">
    <source>
        <dbReference type="ARBA" id="ARBA00015325"/>
    </source>
</evidence>